<dbReference type="EMBL" id="KL197772">
    <property type="protein sequence ID" value="KDQ49851.1"/>
    <property type="molecule type" value="Genomic_DNA"/>
</dbReference>
<accession>A0A067PHB3</accession>
<dbReference type="Pfam" id="PF18759">
    <property type="entry name" value="Plavaka"/>
    <property type="match status" value="1"/>
</dbReference>
<dbReference type="InParanoid" id="A0A067PHB3"/>
<dbReference type="HOGENOM" id="CLU_006344_13_1_1"/>
<reference evidence="2" key="1">
    <citation type="journal article" date="2014" name="Proc. Natl. Acad. Sci. U.S.A.">
        <title>Extensive sampling of basidiomycete genomes demonstrates inadequacy of the white-rot/brown-rot paradigm for wood decay fungi.</title>
        <authorList>
            <person name="Riley R."/>
            <person name="Salamov A.A."/>
            <person name="Brown D.W."/>
            <person name="Nagy L.G."/>
            <person name="Floudas D."/>
            <person name="Held B.W."/>
            <person name="Levasseur A."/>
            <person name="Lombard V."/>
            <person name="Morin E."/>
            <person name="Otillar R."/>
            <person name="Lindquist E.A."/>
            <person name="Sun H."/>
            <person name="LaButti K.M."/>
            <person name="Schmutz J."/>
            <person name="Jabbour D."/>
            <person name="Luo H."/>
            <person name="Baker S.E."/>
            <person name="Pisabarro A.G."/>
            <person name="Walton J.D."/>
            <person name="Blanchette R.A."/>
            <person name="Henrissat B."/>
            <person name="Martin F."/>
            <person name="Cullen D."/>
            <person name="Hibbett D.S."/>
            <person name="Grigoriev I.V."/>
        </authorList>
    </citation>
    <scope>NUCLEOTIDE SEQUENCE [LARGE SCALE GENOMIC DNA]</scope>
    <source>
        <strain evidence="2">MUCL 33604</strain>
    </source>
</reference>
<keyword evidence="2" id="KW-1185">Reference proteome</keyword>
<sequence>MTKTYELCTHDAHLVLHNQLATPTFKNQQNTRPYRQFNKAGRRVYSNLMSVDYAWNQSDIIAEDPRTHGAMYVPIVAGSNKTTCLVATGHQEYHLVYMSPGMLTNTAHRGHGNDILPVAFLPIPKTLKKHHWKPAYQKFCHQMYHACLAWVFDPLKDGMTTPKVV</sequence>
<name>A0A067PHB3_9AGAM</name>
<protein>
    <submittedName>
        <fullName evidence="1">Uncharacterized protein</fullName>
    </submittedName>
</protein>
<dbReference type="Proteomes" id="UP000027265">
    <property type="component" value="Unassembled WGS sequence"/>
</dbReference>
<dbReference type="AlphaFoldDB" id="A0A067PHB3"/>
<dbReference type="OrthoDB" id="3199698at2759"/>
<evidence type="ECO:0000313" key="1">
    <source>
        <dbReference type="EMBL" id="KDQ49851.1"/>
    </source>
</evidence>
<proteinExistence type="predicted"/>
<dbReference type="InterPro" id="IPR041078">
    <property type="entry name" value="Plavaka"/>
</dbReference>
<evidence type="ECO:0000313" key="2">
    <source>
        <dbReference type="Proteomes" id="UP000027265"/>
    </source>
</evidence>
<organism evidence="1 2">
    <name type="scientific">Jaapia argillacea MUCL 33604</name>
    <dbReference type="NCBI Taxonomy" id="933084"/>
    <lineage>
        <taxon>Eukaryota</taxon>
        <taxon>Fungi</taxon>
        <taxon>Dikarya</taxon>
        <taxon>Basidiomycota</taxon>
        <taxon>Agaricomycotina</taxon>
        <taxon>Agaricomycetes</taxon>
        <taxon>Agaricomycetidae</taxon>
        <taxon>Jaapiales</taxon>
        <taxon>Jaapiaceae</taxon>
        <taxon>Jaapia</taxon>
    </lineage>
</organism>
<gene>
    <name evidence="1" type="ORF">JAAARDRAFT_712917</name>
</gene>